<organism evidence="2 3">
    <name type="scientific">Arthrobacter agilis</name>
    <dbReference type="NCBI Taxonomy" id="37921"/>
    <lineage>
        <taxon>Bacteria</taxon>
        <taxon>Bacillati</taxon>
        <taxon>Actinomycetota</taxon>
        <taxon>Actinomycetes</taxon>
        <taxon>Micrococcales</taxon>
        <taxon>Micrococcaceae</taxon>
        <taxon>Arthrobacter</taxon>
    </lineage>
</organism>
<dbReference type="Proteomes" id="UP000239187">
    <property type="component" value="Chromosome"/>
</dbReference>
<proteinExistence type="predicted"/>
<accession>A0A2L0UAW6</accession>
<dbReference type="EMBL" id="CP024915">
    <property type="protein sequence ID" value="AUZ86391.1"/>
    <property type="molecule type" value="Genomic_DNA"/>
</dbReference>
<reference evidence="2 3" key="1">
    <citation type="submission" date="2017-11" db="EMBL/GenBank/DDBJ databases">
        <title>Draft genome of Arthrobacter agilis strain UMCV2, a plant growth-promoting rhizobacterium and biocontrol capacity of phytopathogenic fungi.</title>
        <authorList>
            <person name="Martinez-Camara R."/>
            <person name="Santoyo G."/>
            <person name="Moreno-Hagelsieb G."/>
            <person name="Valencia-Cantero E."/>
        </authorList>
    </citation>
    <scope>NUCLEOTIDE SEQUENCE [LARGE SCALE GENOMIC DNA]</scope>
    <source>
        <strain evidence="2 3">UMCV2</strain>
    </source>
</reference>
<gene>
    <name evidence="2" type="ORF">CVO76_01065</name>
</gene>
<feature type="region of interest" description="Disordered" evidence="1">
    <location>
        <begin position="33"/>
        <end position="64"/>
    </location>
</feature>
<evidence type="ECO:0000313" key="3">
    <source>
        <dbReference type="Proteomes" id="UP000239187"/>
    </source>
</evidence>
<protein>
    <recommendedName>
        <fullName evidence="4">ApeA N-terminal domain-containing protein</fullName>
    </recommendedName>
</protein>
<evidence type="ECO:0000256" key="1">
    <source>
        <dbReference type="SAM" id="MobiDB-lite"/>
    </source>
</evidence>
<evidence type="ECO:0000313" key="2">
    <source>
        <dbReference type="EMBL" id="AUZ86391.1"/>
    </source>
</evidence>
<dbReference type="RefSeq" id="WP_208740375.1">
    <property type="nucleotide sequence ID" value="NZ_CP024915.1"/>
</dbReference>
<dbReference type="AlphaFoldDB" id="A0A2L0UAW6"/>
<evidence type="ECO:0008006" key="4">
    <source>
        <dbReference type="Google" id="ProtNLM"/>
    </source>
</evidence>
<sequence>MSEFAGRFGLDLDHLVPGVLRFERDGSFVLELDGPILGPEQPDGSGPDRVSPGGDPDDVADPVPRDILGSLADGRPVTLFDAVVEAPSLPPSSVKQTFHGSMSLAGAHVRGDRDLVAGIRWTWLLPVGAALRREQSSEPVAGSIPGVLEGWGSDDGAGLQFSAGRATPLRRLRHQVQHSCSQLLGLWSGQDVPGVAHTEVRVGNRWCVLRSRGSEPVPLARSSFLPVQDLSVAVFAAWIPLAHIVDPVPFLLTGPTGPRQLDALVLATALEGLHRRLYLEGVRFEGVGQRAVERAARQARQAGVEVLLSEGFPDEDKAHAVFRETLRHLNQMTYQDRARELLEPVRLMVPGLFGPDLVQWIAMVTRIRDHQSHHLAIEFDEPPTALYDAAAESSRWALLLRILLELNPGYDFPSHLAQSPGFSAALARIDRTGLWPGFSALAAFRTSVRGSRGRPA</sequence>
<name>A0A2L0UAW6_9MICC</name>